<evidence type="ECO:0000313" key="2">
    <source>
        <dbReference type="Proteomes" id="UP001065593"/>
    </source>
</evidence>
<evidence type="ECO:0008006" key="3">
    <source>
        <dbReference type="Google" id="ProtNLM"/>
    </source>
</evidence>
<comment type="caution">
    <text evidence="1">The sequence shown here is derived from an EMBL/GenBank/DDBJ whole genome shotgun (WGS) entry which is preliminary data.</text>
</comment>
<organism evidence="1 2">
    <name type="scientific">Lysinibacillus piscis</name>
    <dbReference type="NCBI Taxonomy" id="2518931"/>
    <lineage>
        <taxon>Bacteria</taxon>
        <taxon>Bacillati</taxon>
        <taxon>Bacillota</taxon>
        <taxon>Bacilli</taxon>
        <taxon>Bacillales</taxon>
        <taxon>Bacillaceae</taxon>
        <taxon>Lysinibacillus</taxon>
    </lineage>
</organism>
<accession>A0ABQ5NF34</accession>
<reference evidence="1" key="1">
    <citation type="submission" date="2022-08" db="EMBL/GenBank/DDBJ databases">
        <title>Draft genome sequence of Lysinibacillus sp. strain KH24.</title>
        <authorList>
            <person name="Kanbe H."/>
            <person name="Itoh H."/>
        </authorList>
    </citation>
    <scope>NUCLEOTIDE SEQUENCE</scope>
    <source>
        <strain evidence="1">KH24</strain>
    </source>
</reference>
<evidence type="ECO:0000313" key="1">
    <source>
        <dbReference type="EMBL" id="GLC86995.1"/>
    </source>
</evidence>
<gene>
    <name evidence="1" type="ORF">LYSBPC_01220</name>
</gene>
<protein>
    <recommendedName>
        <fullName evidence="3">Endonuclease</fullName>
    </recommendedName>
</protein>
<dbReference type="EMBL" id="BRZA01000001">
    <property type="protein sequence ID" value="GLC86995.1"/>
    <property type="molecule type" value="Genomic_DNA"/>
</dbReference>
<name>A0ABQ5NF34_9BACI</name>
<dbReference type="Proteomes" id="UP001065593">
    <property type="component" value="Unassembled WGS sequence"/>
</dbReference>
<sequence>MNRLQHLIAQLELVDQLLFTRMSLESNAQSMQFFVQLQCISQKVSLAEKSWQVKNACSFNGSTNGITLVHLSHNELNT</sequence>
<dbReference type="RefSeq" id="WP_264986731.1">
    <property type="nucleotide sequence ID" value="NZ_BRZA01000001.1"/>
</dbReference>
<proteinExistence type="predicted"/>
<keyword evidence="2" id="KW-1185">Reference proteome</keyword>